<keyword evidence="3" id="KW-1185">Reference proteome</keyword>
<feature type="signal peptide" evidence="1">
    <location>
        <begin position="1"/>
        <end position="18"/>
    </location>
</feature>
<evidence type="ECO:0000313" key="2">
    <source>
        <dbReference type="EMBL" id="OMJ80155.1"/>
    </source>
</evidence>
<reference evidence="2 3" key="1">
    <citation type="submission" date="2016-11" db="EMBL/GenBank/DDBJ databases">
        <title>The macronuclear genome of Stentor coeruleus: a giant cell with tiny introns.</title>
        <authorList>
            <person name="Slabodnick M."/>
            <person name="Ruby J.G."/>
            <person name="Reiff S.B."/>
            <person name="Swart E.C."/>
            <person name="Gosai S."/>
            <person name="Prabakaran S."/>
            <person name="Witkowska E."/>
            <person name="Larue G.E."/>
            <person name="Fisher S."/>
            <person name="Freeman R.M."/>
            <person name="Gunawardena J."/>
            <person name="Chu W."/>
            <person name="Stover N.A."/>
            <person name="Gregory B.D."/>
            <person name="Nowacki M."/>
            <person name="Derisi J."/>
            <person name="Roy S.W."/>
            <person name="Marshall W.F."/>
            <person name="Sood P."/>
        </authorList>
    </citation>
    <scope>NUCLEOTIDE SEQUENCE [LARGE SCALE GENOMIC DNA]</scope>
    <source>
        <strain evidence="2">WM001</strain>
    </source>
</reference>
<dbReference type="Proteomes" id="UP000187209">
    <property type="component" value="Unassembled WGS sequence"/>
</dbReference>
<keyword evidence="1" id="KW-0732">Signal</keyword>
<protein>
    <submittedName>
        <fullName evidence="2">Uncharacterized protein</fullName>
    </submittedName>
</protein>
<dbReference type="OrthoDB" id="324925at2759"/>
<evidence type="ECO:0000313" key="3">
    <source>
        <dbReference type="Proteomes" id="UP000187209"/>
    </source>
</evidence>
<organism evidence="2 3">
    <name type="scientific">Stentor coeruleus</name>
    <dbReference type="NCBI Taxonomy" id="5963"/>
    <lineage>
        <taxon>Eukaryota</taxon>
        <taxon>Sar</taxon>
        <taxon>Alveolata</taxon>
        <taxon>Ciliophora</taxon>
        <taxon>Postciliodesmatophora</taxon>
        <taxon>Heterotrichea</taxon>
        <taxon>Heterotrichida</taxon>
        <taxon>Stentoridae</taxon>
        <taxon>Stentor</taxon>
    </lineage>
</organism>
<feature type="chain" id="PRO_5012955231" evidence="1">
    <location>
        <begin position="19"/>
        <end position="164"/>
    </location>
</feature>
<gene>
    <name evidence="2" type="ORF">SteCoe_19649</name>
</gene>
<comment type="caution">
    <text evidence="2">The sequence shown here is derived from an EMBL/GenBank/DDBJ whole genome shotgun (WGS) entry which is preliminary data.</text>
</comment>
<evidence type="ECO:0000256" key="1">
    <source>
        <dbReference type="SAM" id="SignalP"/>
    </source>
</evidence>
<dbReference type="EMBL" id="MPUH01000436">
    <property type="protein sequence ID" value="OMJ80155.1"/>
    <property type="molecule type" value="Genomic_DNA"/>
</dbReference>
<proteinExistence type="predicted"/>
<dbReference type="AlphaFoldDB" id="A0A1R2BU90"/>
<name>A0A1R2BU90_9CILI</name>
<accession>A0A1R2BU90</accession>
<sequence length="164" mass="18465">MFSRYLFLVLSISYLALAKATLSPLKEINYGALFEGFIQGIQIDPATPSNCVKSYDSVSTSYELLLSTFSTLTTDVLFDFISNFNNFVNQFVASYNLCNYVNIADKYFKDQRTALLNFLINSFGNFPSFLKSIADFLNAAGTNDYYNMGYFVGEMIRYGLGISL</sequence>